<evidence type="ECO:0000313" key="3">
    <source>
        <dbReference type="Proteomes" id="UP000662747"/>
    </source>
</evidence>
<keyword evidence="3" id="KW-1185">Reference proteome</keyword>
<dbReference type="Proteomes" id="UP000662747">
    <property type="component" value="Chromosome"/>
</dbReference>
<protein>
    <submittedName>
        <fullName evidence="2">Uncharacterized protein</fullName>
    </submittedName>
</protein>
<sequence length="259" mass="27443">MHLRPLRALLASVTLLVSSAALAGTSTSVPAFEASIASARASTSPGGTSVTRAEMTSALESFRTDDWTVDTAEHTYLGTQLGSSTFLTGITGPAKKYLQDFYELEDGASTPAPLGSAAVTTPAAQLYGASGPLASTSVIREGYIPNGQGVANQVTLTNTYYTYFGDGYDDPIWFEPISLRELALLLKQHVEGGTPTSDEVDGALAYITEISRNSSRLYVAHWHSWGSSSGPGESAGRIVAAVSSDRRFVRMVNFTSWAE</sequence>
<keyword evidence="1" id="KW-0732">Signal</keyword>
<reference evidence="2 3" key="1">
    <citation type="submission" date="2021-02" db="EMBL/GenBank/DDBJ databases">
        <title>De Novo genome assembly of isolated myxobacteria.</title>
        <authorList>
            <person name="Stevens D.C."/>
        </authorList>
    </citation>
    <scope>NUCLEOTIDE SEQUENCE [LARGE SCALE GENOMIC DNA]</scope>
    <source>
        <strain evidence="3">SCPEA02</strain>
    </source>
</reference>
<feature type="chain" id="PRO_5045344321" evidence="1">
    <location>
        <begin position="24"/>
        <end position="259"/>
    </location>
</feature>
<evidence type="ECO:0000313" key="2">
    <source>
        <dbReference type="EMBL" id="QSQ19631.1"/>
    </source>
</evidence>
<feature type="signal peptide" evidence="1">
    <location>
        <begin position="1"/>
        <end position="23"/>
    </location>
</feature>
<organism evidence="2 3">
    <name type="scientific">Pyxidicoccus parkwayensis</name>
    <dbReference type="NCBI Taxonomy" id="2813578"/>
    <lineage>
        <taxon>Bacteria</taxon>
        <taxon>Pseudomonadati</taxon>
        <taxon>Myxococcota</taxon>
        <taxon>Myxococcia</taxon>
        <taxon>Myxococcales</taxon>
        <taxon>Cystobacterineae</taxon>
        <taxon>Myxococcaceae</taxon>
        <taxon>Pyxidicoccus</taxon>
    </lineage>
</organism>
<name>A0ABX7NL97_9BACT</name>
<dbReference type="RefSeq" id="WP_206721215.1">
    <property type="nucleotide sequence ID" value="NZ_CP071090.1"/>
</dbReference>
<dbReference type="EMBL" id="CP071090">
    <property type="protein sequence ID" value="QSQ19631.1"/>
    <property type="molecule type" value="Genomic_DNA"/>
</dbReference>
<accession>A0ABX7NL97</accession>
<proteinExistence type="predicted"/>
<evidence type="ECO:0000256" key="1">
    <source>
        <dbReference type="SAM" id="SignalP"/>
    </source>
</evidence>
<gene>
    <name evidence="2" type="ORF">JY651_30505</name>
</gene>